<keyword evidence="1" id="KW-0614">Plasmid</keyword>
<dbReference type="InterPro" id="IPR009387">
    <property type="entry name" value="HigB-2"/>
</dbReference>
<evidence type="ECO:0000313" key="1">
    <source>
        <dbReference type="EMBL" id="UNH32645.1"/>
    </source>
</evidence>
<evidence type="ECO:0000313" key="2">
    <source>
        <dbReference type="Proteomes" id="UP000829116"/>
    </source>
</evidence>
<reference evidence="1" key="1">
    <citation type="submission" date="2022-03" db="EMBL/GenBank/DDBJ databases">
        <title>ESBL-producing Moellerella wisconsensis and Escherichia marmotae isolated from wild game meat.</title>
        <authorList>
            <person name="Biggel M."/>
        </authorList>
    </citation>
    <scope>NUCLEOTIDE SEQUENCE</scope>
    <source>
        <strain evidence="1">W51</strain>
        <plasmid evidence="1">pW51-a</plasmid>
    </source>
</reference>
<geneLocation type="plasmid" evidence="1 2">
    <name>pW51-a</name>
</geneLocation>
<organism evidence="1 2">
    <name type="scientific">Moellerella wisconsensis</name>
    <dbReference type="NCBI Taxonomy" id="158849"/>
    <lineage>
        <taxon>Bacteria</taxon>
        <taxon>Pseudomonadati</taxon>
        <taxon>Pseudomonadota</taxon>
        <taxon>Gammaproteobacteria</taxon>
        <taxon>Enterobacterales</taxon>
        <taxon>Morganellaceae</taxon>
        <taxon>Moellerella</taxon>
    </lineage>
</organism>
<protein>
    <submittedName>
        <fullName evidence="1">Type II toxin-antitoxin system RelE/ParE family toxin</fullName>
    </submittedName>
</protein>
<dbReference type="AlphaFoldDB" id="A0A9Q8V504"/>
<sequence length="129" mass="14483">MAFYKISSFVRSTKKIPITDKQLLDAAHEVQQGQFEADLGGGVIKKRLAMKGQGKSGSVRVIIFFKINNHLFFADGWTKNTVNAKGTKEIEDDELETYKKLAAEFLNFDGKIINNLISKGILEEITDEQ</sequence>
<dbReference type="RefSeq" id="WP_137022559.1">
    <property type="nucleotide sequence ID" value="NZ_CAWQWN010000002.1"/>
</dbReference>
<accession>A0A9Q8V504</accession>
<name>A0A9Q8V504_9GAMM</name>
<dbReference type="Proteomes" id="UP000829116">
    <property type="component" value="Plasmid pW51-a"/>
</dbReference>
<dbReference type="PIRSF" id="PIRSF018634">
    <property type="entry name" value="UCP018634"/>
    <property type="match status" value="1"/>
</dbReference>
<gene>
    <name evidence="1" type="ORF">MNY72_16610</name>
</gene>
<dbReference type="EMBL" id="CP093246">
    <property type="protein sequence ID" value="UNH32645.1"/>
    <property type="molecule type" value="Genomic_DNA"/>
</dbReference>
<proteinExistence type="predicted"/>
<dbReference type="Pfam" id="PF06296">
    <property type="entry name" value="RelE"/>
    <property type="match status" value="1"/>
</dbReference>